<dbReference type="EMBL" id="SPHZ02000006">
    <property type="protein sequence ID" value="KAF0914469.1"/>
    <property type="molecule type" value="Genomic_DNA"/>
</dbReference>
<dbReference type="Proteomes" id="UP000479710">
    <property type="component" value="Unassembled WGS sequence"/>
</dbReference>
<evidence type="ECO:0000256" key="1">
    <source>
        <dbReference type="SAM" id="MobiDB-lite"/>
    </source>
</evidence>
<organism evidence="2 3">
    <name type="scientific">Oryza meyeriana var. granulata</name>
    <dbReference type="NCBI Taxonomy" id="110450"/>
    <lineage>
        <taxon>Eukaryota</taxon>
        <taxon>Viridiplantae</taxon>
        <taxon>Streptophyta</taxon>
        <taxon>Embryophyta</taxon>
        <taxon>Tracheophyta</taxon>
        <taxon>Spermatophyta</taxon>
        <taxon>Magnoliopsida</taxon>
        <taxon>Liliopsida</taxon>
        <taxon>Poales</taxon>
        <taxon>Poaceae</taxon>
        <taxon>BOP clade</taxon>
        <taxon>Oryzoideae</taxon>
        <taxon>Oryzeae</taxon>
        <taxon>Oryzinae</taxon>
        <taxon>Oryza</taxon>
        <taxon>Oryza meyeriana</taxon>
    </lineage>
</organism>
<feature type="compositionally biased region" description="Gly residues" evidence="1">
    <location>
        <begin position="41"/>
        <end position="50"/>
    </location>
</feature>
<gene>
    <name evidence="2" type="ORF">E2562_028952</name>
</gene>
<keyword evidence="3" id="KW-1185">Reference proteome</keyword>
<protein>
    <submittedName>
        <fullName evidence="2">Uncharacterized protein</fullName>
    </submittedName>
</protein>
<evidence type="ECO:0000313" key="2">
    <source>
        <dbReference type="EMBL" id="KAF0914469.1"/>
    </source>
</evidence>
<name>A0A6G1DPT9_9ORYZ</name>
<reference evidence="2 3" key="1">
    <citation type="submission" date="2019-11" db="EMBL/GenBank/DDBJ databases">
        <title>Whole genome sequence of Oryza granulata.</title>
        <authorList>
            <person name="Li W."/>
        </authorList>
    </citation>
    <scope>NUCLEOTIDE SEQUENCE [LARGE SCALE GENOMIC DNA]</scope>
    <source>
        <strain evidence="3">cv. Menghai</strain>
        <tissue evidence="2">Leaf</tissue>
    </source>
</reference>
<feature type="region of interest" description="Disordered" evidence="1">
    <location>
        <begin position="24"/>
        <end position="63"/>
    </location>
</feature>
<dbReference type="AlphaFoldDB" id="A0A6G1DPT9"/>
<comment type="caution">
    <text evidence="2">The sequence shown here is derived from an EMBL/GenBank/DDBJ whole genome shotgun (WGS) entry which is preliminary data.</text>
</comment>
<accession>A0A6G1DPT9</accession>
<sequence length="130" mass="13553">MFVGKVSSAADGEARMAISRAVGEATTASPTAVGKANHGYSQGGRRGGCGAFHDGRRGNASTAAPVAVGEEGNRKVACIEASMESEEVDAKASLGFSFIEEQDICQRHICQRHVPVLRPHAAVRVHVPVV</sequence>
<proteinExistence type="predicted"/>
<evidence type="ECO:0000313" key="3">
    <source>
        <dbReference type="Proteomes" id="UP000479710"/>
    </source>
</evidence>